<dbReference type="InterPro" id="IPR023214">
    <property type="entry name" value="HAD_sf"/>
</dbReference>
<feature type="chain" id="PRO_5045122244" evidence="2">
    <location>
        <begin position="29"/>
        <end position="290"/>
    </location>
</feature>
<keyword evidence="4" id="KW-1185">Reference proteome</keyword>
<dbReference type="SFLD" id="SFLDG01125">
    <property type="entry name" value="C1.1:_Acid_Phosphatase_Like"/>
    <property type="match status" value="1"/>
</dbReference>
<accession>A0ABQ5U3J1</accession>
<dbReference type="InterPro" id="IPR006423">
    <property type="entry name" value="Lipo_e_P4"/>
</dbReference>
<dbReference type="PANTHER" id="PTHR31284">
    <property type="entry name" value="ACID PHOSPHATASE-LIKE PROTEIN"/>
    <property type="match status" value="1"/>
</dbReference>
<dbReference type="InterPro" id="IPR036412">
    <property type="entry name" value="HAD-like_sf"/>
</dbReference>
<evidence type="ECO:0000256" key="2">
    <source>
        <dbReference type="SAM" id="SignalP"/>
    </source>
</evidence>
<reference evidence="3" key="2">
    <citation type="submission" date="2023-01" db="EMBL/GenBank/DDBJ databases">
        <title>Draft genome sequence of Sneathiella chinensis strain NBRC 103408.</title>
        <authorList>
            <person name="Sun Q."/>
            <person name="Mori K."/>
        </authorList>
    </citation>
    <scope>NUCLEOTIDE SEQUENCE</scope>
    <source>
        <strain evidence="3">NBRC 103408</strain>
    </source>
</reference>
<sequence>MKLQKIVRNSAAGVVLAGLTVSGTMAHADSTGMMTAESDLLNATLWMQTSVEFKANSMAAYKLAEVMLDRALADKSWTAALEQDGDYQGKPPAVILDVDETVLDNSVYEAWLIKARTNYSSKTWMPFVDDAVSTPIAGSKEFIDYARSKGVEIFYVSNRKAPGEEGTRKNLKDYGYYVNDKVDTVLLRGEKEDWGSEKSTRRAHVAKDYRVLLLLGDNLGDFVDIKNADLAERNAILARYQENWSSKWITIANPMYGSWEGAAFGFQWKASDEQKRQLKMNAMKYWAPAE</sequence>
<dbReference type="SUPFAM" id="SSF56784">
    <property type="entry name" value="HAD-like"/>
    <property type="match status" value="1"/>
</dbReference>
<evidence type="ECO:0000313" key="3">
    <source>
        <dbReference type="EMBL" id="GLQ06735.1"/>
    </source>
</evidence>
<name>A0ABQ5U3J1_9PROT</name>
<comment type="caution">
    <text evidence="3">The sequence shown here is derived from an EMBL/GenBank/DDBJ whole genome shotgun (WGS) entry which is preliminary data.</text>
</comment>
<dbReference type="Proteomes" id="UP001161409">
    <property type="component" value="Unassembled WGS sequence"/>
</dbReference>
<dbReference type="PANTHER" id="PTHR31284:SF10">
    <property type="entry name" value="ACID PHOSPHATASE-LIKE PROTEIN"/>
    <property type="match status" value="1"/>
</dbReference>
<dbReference type="RefSeq" id="WP_169560874.1">
    <property type="nucleotide sequence ID" value="NZ_BSNF01000006.1"/>
</dbReference>
<organism evidence="3 4">
    <name type="scientific">Sneathiella chinensis</name>
    <dbReference type="NCBI Taxonomy" id="349750"/>
    <lineage>
        <taxon>Bacteria</taxon>
        <taxon>Pseudomonadati</taxon>
        <taxon>Pseudomonadota</taxon>
        <taxon>Alphaproteobacteria</taxon>
        <taxon>Sneathiellales</taxon>
        <taxon>Sneathiellaceae</taxon>
        <taxon>Sneathiella</taxon>
    </lineage>
</organism>
<reference evidence="3" key="1">
    <citation type="journal article" date="2014" name="Int. J. Syst. Evol. Microbiol.">
        <title>Complete genome of a new Firmicutes species belonging to the dominant human colonic microbiota ('Ruminococcus bicirculans') reveals two chromosomes and a selective capacity to utilize plant glucans.</title>
        <authorList>
            <consortium name="NISC Comparative Sequencing Program"/>
            <person name="Wegmann U."/>
            <person name="Louis P."/>
            <person name="Goesmann A."/>
            <person name="Henrissat B."/>
            <person name="Duncan S.H."/>
            <person name="Flint H.J."/>
        </authorList>
    </citation>
    <scope>NUCLEOTIDE SEQUENCE</scope>
    <source>
        <strain evidence="3">NBRC 103408</strain>
    </source>
</reference>
<evidence type="ECO:0000313" key="4">
    <source>
        <dbReference type="Proteomes" id="UP001161409"/>
    </source>
</evidence>
<dbReference type="InterPro" id="IPR005519">
    <property type="entry name" value="Acid_phosphat_B-like"/>
</dbReference>
<protein>
    <submittedName>
        <fullName evidence="3">Acid phosphatase</fullName>
    </submittedName>
</protein>
<gene>
    <name evidence="3" type="primary">lppC</name>
    <name evidence="3" type="ORF">GCM10007924_19560</name>
</gene>
<evidence type="ECO:0000256" key="1">
    <source>
        <dbReference type="ARBA" id="ARBA00022729"/>
    </source>
</evidence>
<dbReference type="PIRSF" id="PIRSF019271">
    <property type="entry name" value="Acid_Ptase_C"/>
    <property type="match status" value="1"/>
</dbReference>
<feature type="signal peptide" evidence="2">
    <location>
        <begin position="1"/>
        <end position="28"/>
    </location>
</feature>
<dbReference type="Pfam" id="PF03767">
    <property type="entry name" value="Acid_phosphat_B"/>
    <property type="match status" value="1"/>
</dbReference>
<keyword evidence="1 2" id="KW-0732">Signal</keyword>
<dbReference type="EMBL" id="BSNF01000006">
    <property type="protein sequence ID" value="GLQ06735.1"/>
    <property type="molecule type" value="Genomic_DNA"/>
</dbReference>
<dbReference type="SFLD" id="SFLDS00003">
    <property type="entry name" value="Haloacid_Dehalogenase"/>
    <property type="match status" value="1"/>
</dbReference>
<proteinExistence type="predicted"/>
<dbReference type="Gene3D" id="3.40.50.1000">
    <property type="entry name" value="HAD superfamily/HAD-like"/>
    <property type="match status" value="1"/>
</dbReference>